<dbReference type="GO" id="GO:0043565">
    <property type="term" value="F:sequence-specific DNA binding"/>
    <property type="evidence" value="ECO:0000318"/>
    <property type="project" value="GO_Central"/>
</dbReference>
<dbReference type="Proteomes" id="UP000189703">
    <property type="component" value="Unplaced"/>
</dbReference>
<evidence type="ECO:0000313" key="1">
    <source>
        <dbReference type="Proteomes" id="UP000189703"/>
    </source>
</evidence>
<reference evidence="2 3" key="1">
    <citation type="submission" date="2025-04" db="UniProtKB">
        <authorList>
            <consortium name="RefSeq"/>
        </authorList>
    </citation>
    <scope>IDENTIFICATION</scope>
</reference>
<dbReference type="GO" id="GO:0042796">
    <property type="term" value="P:snRNA transcription by RNA polymerase III"/>
    <property type="evidence" value="ECO:0000318"/>
    <property type="project" value="GO_Central"/>
</dbReference>
<dbReference type="PANTHER" id="PTHR15131:SF3">
    <property type="entry name" value="SNRNA-ACTIVATING PROTEIN COMPLEX SUBUNIT 1"/>
    <property type="match status" value="1"/>
</dbReference>
<evidence type="ECO:0000313" key="3">
    <source>
        <dbReference type="RefSeq" id="XP_010250195.1"/>
    </source>
</evidence>
<protein>
    <submittedName>
        <fullName evidence="2 3">Uncharacterized protein LOC104592497 isoform X1</fullName>
    </submittedName>
</protein>
<dbReference type="GO" id="GO:0019185">
    <property type="term" value="C:snRNA-activating protein complex"/>
    <property type="evidence" value="ECO:0000318"/>
    <property type="project" value="GO_Central"/>
</dbReference>
<dbReference type="OrthoDB" id="20127at2759"/>
<name>A0A1U7ZFK5_NELNU</name>
<dbReference type="GeneID" id="104592497"/>
<dbReference type="PANTHER" id="PTHR15131">
    <property type="entry name" value="SMALL NUCLEAR RNA ACTIVATING COMPLEX, POLYPEPTIDE 1"/>
    <property type="match status" value="1"/>
</dbReference>
<proteinExistence type="predicted"/>
<dbReference type="GO" id="GO:0042795">
    <property type="term" value="P:snRNA transcription by RNA polymerase II"/>
    <property type="evidence" value="ECO:0000318"/>
    <property type="project" value="GO_Central"/>
</dbReference>
<gene>
    <name evidence="2 3" type="primary">LOC104592497</name>
</gene>
<dbReference type="RefSeq" id="XP_010250195.1">
    <property type="nucleotide sequence ID" value="XM_010251893.2"/>
</dbReference>
<accession>A0A1U7ZFK5</accession>
<sequence>MDLTPFKLDIDELINEFSELCLTNLYEFQTGSTTLADMKRIWLSRKFTYIYEGRPKTNLVFFMQSLYAHSIGKMVSTGSLSQRLGGMYCLYCLYETQPFKPPLKIYLSLGELKKLRNLVVDAKEANVRIVPALVKRMLEKHIFLFGFVDINEGSVAERVNEITNLQNARIRVAYEKLLSNTRIEHFLHMDLGMELDMEVLKRMSTEYAKAKELAIKEAGEQVDIENIKHIAENKTLIGDVIEKIAEDWNIQKEVFYQQSGFNQSSNIQEEDHVAGAAQEEENVADDFDKELEHLLLEQ</sequence>
<dbReference type="eggNOG" id="ENOG502QVHE">
    <property type="taxonomic scope" value="Eukaryota"/>
</dbReference>
<organism evidence="1 2">
    <name type="scientific">Nelumbo nucifera</name>
    <name type="common">Sacred lotus</name>
    <dbReference type="NCBI Taxonomy" id="4432"/>
    <lineage>
        <taxon>Eukaryota</taxon>
        <taxon>Viridiplantae</taxon>
        <taxon>Streptophyta</taxon>
        <taxon>Embryophyta</taxon>
        <taxon>Tracheophyta</taxon>
        <taxon>Spermatophyta</taxon>
        <taxon>Magnoliopsida</taxon>
        <taxon>Proteales</taxon>
        <taxon>Nelumbonaceae</taxon>
        <taxon>Nelumbo</taxon>
    </lineage>
</organism>
<dbReference type="AlphaFoldDB" id="A0A1U7ZFK5"/>
<dbReference type="KEGG" id="nnu:104592497"/>
<dbReference type="STRING" id="4432.A0A1U7ZFK5"/>
<dbReference type="InterPro" id="IPR019188">
    <property type="entry name" value="SNAPC1"/>
</dbReference>
<evidence type="ECO:0000313" key="2">
    <source>
        <dbReference type="RefSeq" id="XP_010250194.1"/>
    </source>
</evidence>
<dbReference type="OMA" id="ADFKRVW"/>
<dbReference type="RefSeq" id="XP_010250194.1">
    <property type="nucleotide sequence ID" value="XM_010251892.2"/>
</dbReference>
<dbReference type="Pfam" id="PF09808">
    <property type="entry name" value="SNAPC1"/>
    <property type="match status" value="1"/>
</dbReference>
<keyword evidence="1" id="KW-1185">Reference proteome</keyword>